<keyword evidence="1 5" id="KW-0597">Phosphoprotein</keyword>
<dbReference type="KEGG" id="nneo:PQG83_02740"/>
<evidence type="ECO:0000313" key="9">
    <source>
        <dbReference type="Proteomes" id="UP001302494"/>
    </source>
</evidence>
<reference evidence="8 9" key="1">
    <citation type="submission" date="2023-01" db="EMBL/GenBank/DDBJ databases">
        <title>Cultivation and genomic characterization of new, ubiquitous marine nitrite-oxidizing bacteria from the Nitrospirales.</title>
        <authorList>
            <person name="Mueller A.J."/>
            <person name="Daebeler A."/>
            <person name="Herbold C.W."/>
            <person name="Kirkegaard R.H."/>
            <person name="Daims H."/>
        </authorList>
    </citation>
    <scope>NUCLEOTIDE SEQUENCE [LARGE SCALE GENOMIC DNA]</scope>
    <source>
        <strain evidence="8 9">DK</strain>
    </source>
</reference>
<dbReference type="InterPro" id="IPR000792">
    <property type="entry name" value="Tscrpt_reg_LuxR_C"/>
</dbReference>
<organism evidence="8 9">
    <name type="scientific">Candidatus Nitrospira neomarina</name>
    <dbReference type="NCBI Taxonomy" id="3020899"/>
    <lineage>
        <taxon>Bacteria</taxon>
        <taxon>Pseudomonadati</taxon>
        <taxon>Nitrospirota</taxon>
        <taxon>Nitrospiria</taxon>
        <taxon>Nitrospirales</taxon>
        <taxon>Nitrospiraceae</taxon>
        <taxon>Nitrospira</taxon>
    </lineage>
</organism>
<feature type="domain" description="Response regulatory" evidence="7">
    <location>
        <begin position="8"/>
        <end position="122"/>
    </location>
</feature>
<dbReference type="GO" id="GO:0006355">
    <property type="term" value="P:regulation of DNA-templated transcription"/>
    <property type="evidence" value="ECO:0007669"/>
    <property type="project" value="InterPro"/>
</dbReference>
<evidence type="ECO:0000256" key="1">
    <source>
        <dbReference type="ARBA" id="ARBA00022553"/>
    </source>
</evidence>
<dbReference type="PANTHER" id="PTHR43214:SF41">
    <property type="entry name" value="NITRATE_NITRITE RESPONSE REGULATOR PROTEIN NARP"/>
    <property type="match status" value="1"/>
</dbReference>
<dbReference type="Proteomes" id="UP001302494">
    <property type="component" value="Chromosome"/>
</dbReference>
<dbReference type="PROSITE" id="PS50110">
    <property type="entry name" value="RESPONSE_REGULATORY"/>
    <property type="match status" value="1"/>
</dbReference>
<dbReference type="AlphaFoldDB" id="A0AA96GSD2"/>
<dbReference type="InterPro" id="IPR058245">
    <property type="entry name" value="NreC/VraR/RcsB-like_REC"/>
</dbReference>
<evidence type="ECO:0000259" key="6">
    <source>
        <dbReference type="PROSITE" id="PS50043"/>
    </source>
</evidence>
<name>A0AA96GSD2_9BACT</name>
<dbReference type="RefSeq" id="WP_312746534.1">
    <property type="nucleotide sequence ID" value="NZ_CP116968.1"/>
</dbReference>
<keyword evidence="9" id="KW-1185">Reference proteome</keyword>
<keyword evidence="3" id="KW-0238">DNA-binding</keyword>
<dbReference type="Pfam" id="PF00196">
    <property type="entry name" value="GerE"/>
    <property type="match status" value="1"/>
</dbReference>
<dbReference type="InterPro" id="IPR016032">
    <property type="entry name" value="Sig_transdc_resp-reg_C-effctor"/>
</dbReference>
<gene>
    <name evidence="8" type="ORF">PQG83_02740</name>
</gene>
<dbReference type="Gene3D" id="3.40.50.2300">
    <property type="match status" value="1"/>
</dbReference>
<keyword evidence="2" id="KW-0805">Transcription regulation</keyword>
<dbReference type="PROSITE" id="PS50043">
    <property type="entry name" value="HTH_LUXR_2"/>
    <property type="match status" value="1"/>
</dbReference>
<dbReference type="PRINTS" id="PR00038">
    <property type="entry name" value="HTHLUXR"/>
</dbReference>
<dbReference type="GO" id="GO:0003677">
    <property type="term" value="F:DNA binding"/>
    <property type="evidence" value="ECO:0007669"/>
    <property type="project" value="UniProtKB-KW"/>
</dbReference>
<protein>
    <submittedName>
        <fullName evidence="8">Response regulator transcription factor</fullName>
    </submittedName>
</protein>
<evidence type="ECO:0000256" key="4">
    <source>
        <dbReference type="ARBA" id="ARBA00023163"/>
    </source>
</evidence>
<dbReference type="Pfam" id="PF00072">
    <property type="entry name" value="Response_reg"/>
    <property type="match status" value="1"/>
</dbReference>
<dbReference type="CDD" id="cd17535">
    <property type="entry name" value="REC_NarL-like"/>
    <property type="match status" value="1"/>
</dbReference>
<keyword evidence="4" id="KW-0804">Transcription</keyword>
<proteinExistence type="predicted"/>
<dbReference type="PANTHER" id="PTHR43214">
    <property type="entry name" value="TWO-COMPONENT RESPONSE REGULATOR"/>
    <property type="match status" value="1"/>
</dbReference>
<sequence length="219" mass="24087">MNTTKRARLFLVDDHILVLESCKKLLEPYHDIVGEAHTASDLAGQIRQTKPDILLMDISMPDQNGYEAALMLKTICPSIKIIFVSMHLEPTFIMEAFRSGGEGYVPKQTAGNELLSAIQQVQENRKYLSPLIPEEVQNAVLAQMDGMPGTELSGKLTPRQQEVLKLVAQGFSAKDIANLLAISQSTVAFHKMQIVQALGLHSKADLTKYAVKLGISSLD</sequence>
<accession>A0AA96GSD2</accession>
<evidence type="ECO:0000259" key="7">
    <source>
        <dbReference type="PROSITE" id="PS50110"/>
    </source>
</evidence>
<dbReference type="SMART" id="SM00448">
    <property type="entry name" value="REC"/>
    <property type="match status" value="1"/>
</dbReference>
<evidence type="ECO:0000256" key="5">
    <source>
        <dbReference type="PROSITE-ProRule" id="PRU00169"/>
    </source>
</evidence>
<feature type="domain" description="HTH luxR-type" evidence="6">
    <location>
        <begin position="149"/>
        <end position="214"/>
    </location>
</feature>
<dbReference type="CDD" id="cd06170">
    <property type="entry name" value="LuxR_C_like"/>
    <property type="match status" value="1"/>
</dbReference>
<evidence type="ECO:0000256" key="2">
    <source>
        <dbReference type="ARBA" id="ARBA00023015"/>
    </source>
</evidence>
<dbReference type="SUPFAM" id="SSF46894">
    <property type="entry name" value="C-terminal effector domain of the bipartite response regulators"/>
    <property type="match status" value="1"/>
</dbReference>
<dbReference type="SUPFAM" id="SSF52172">
    <property type="entry name" value="CheY-like"/>
    <property type="match status" value="1"/>
</dbReference>
<evidence type="ECO:0000313" key="8">
    <source>
        <dbReference type="EMBL" id="WNM62681.1"/>
    </source>
</evidence>
<feature type="modified residue" description="4-aspartylphosphate" evidence="5">
    <location>
        <position position="57"/>
    </location>
</feature>
<evidence type="ECO:0000256" key="3">
    <source>
        <dbReference type="ARBA" id="ARBA00023125"/>
    </source>
</evidence>
<dbReference type="GO" id="GO:0000160">
    <property type="term" value="P:phosphorelay signal transduction system"/>
    <property type="evidence" value="ECO:0007669"/>
    <property type="project" value="InterPro"/>
</dbReference>
<dbReference type="InterPro" id="IPR011006">
    <property type="entry name" value="CheY-like_superfamily"/>
</dbReference>
<dbReference type="EMBL" id="CP116968">
    <property type="protein sequence ID" value="WNM62681.1"/>
    <property type="molecule type" value="Genomic_DNA"/>
</dbReference>
<dbReference type="InterPro" id="IPR001789">
    <property type="entry name" value="Sig_transdc_resp-reg_receiver"/>
</dbReference>
<dbReference type="InterPro" id="IPR039420">
    <property type="entry name" value="WalR-like"/>
</dbReference>
<dbReference type="SMART" id="SM00421">
    <property type="entry name" value="HTH_LUXR"/>
    <property type="match status" value="1"/>
</dbReference>